<keyword evidence="5 14" id="KW-0285">Flavoprotein</keyword>
<evidence type="ECO:0000256" key="9">
    <source>
        <dbReference type="ARBA" id="ARBA00022857"/>
    </source>
</evidence>
<keyword evidence="11 14" id="KW-0560">Oxidoreductase</keyword>
<dbReference type="InterPro" id="IPR003097">
    <property type="entry name" value="CysJ-like_FAD-binding"/>
</dbReference>
<comment type="similarity">
    <text evidence="2 14">In the N-terminal section; belongs to the cytochrome P450 family.</text>
</comment>
<dbReference type="PIRSF" id="PIRSF000209">
    <property type="entry name" value="Bifunctional_P450_P450R"/>
    <property type="match status" value="1"/>
</dbReference>
<dbReference type="FunFam" id="1.10.630.10:FF:000040">
    <property type="entry name" value="Bifunctional cytochrome P450/NADPH--P450 reductase"/>
    <property type="match status" value="1"/>
</dbReference>
<dbReference type="Gene3D" id="1.20.990.10">
    <property type="entry name" value="NADPH-cytochrome p450 Reductase, Chain A, domain 3"/>
    <property type="match status" value="1"/>
</dbReference>
<name>A0AAQ3RBG4_9PEZI</name>
<dbReference type="PANTHER" id="PTHR19384:SF127">
    <property type="entry name" value="BIFUNCTIONAL CYTOCHROME P450_NADPH--P450 REDUCTASE"/>
    <property type="match status" value="1"/>
</dbReference>
<dbReference type="Gene3D" id="3.40.50.360">
    <property type="match status" value="1"/>
</dbReference>
<accession>A0AAQ3RBG4</accession>
<evidence type="ECO:0000256" key="4">
    <source>
        <dbReference type="ARBA" id="ARBA00022617"/>
    </source>
</evidence>
<dbReference type="PANTHER" id="PTHR19384">
    <property type="entry name" value="NITRIC OXIDE SYNTHASE-RELATED"/>
    <property type="match status" value="1"/>
</dbReference>
<feature type="domain" description="Flavodoxin-like" evidence="16">
    <location>
        <begin position="507"/>
        <end position="648"/>
    </location>
</feature>
<dbReference type="InterPro" id="IPR001226">
    <property type="entry name" value="Flavodoxin_CS"/>
</dbReference>
<dbReference type="SUPFAM" id="SSF52343">
    <property type="entry name" value="Ferredoxin reductase-like, C-terminal NADP-linked domain"/>
    <property type="match status" value="1"/>
</dbReference>
<dbReference type="InterPro" id="IPR029039">
    <property type="entry name" value="Flavoprotein-like_sf"/>
</dbReference>
<protein>
    <recommendedName>
        <fullName evidence="14">Bifunctional cytochrome P450/NADPH--P450 reductase</fullName>
    </recommendedName>
    <domain>
        <recommendedName>
            <fullName evidence="14">Cytochrome P450</fullName>
            <ecNumber evidence="14">1.14.14.1</ecNumber>
        </recommendedName>
    </domain>
    <domain>
        <recommendedName>
            <fullName evidence="14">NADPH--cytochrome P450 reductase</fullName>
            <ecNumber evidence="14">1.6.2.4</ecNumber>
        </recommendedName>
    </domain>
</protein>
<dbReference type="InterPro" id="IPR008254">
    <property type="entry name" value="Flavodoxin/NO_synth"/>
</dbReference>
<dbReference type="EC" id="1.14.14.1" evidence="14"/>
<dbReference type="EC" id="1.6.2.4" evidence="14"/>
<keyword evidence="6 14" id="KW-0288">FMN</keyword>
<dbReference type="PRINTS" id="PR00385">
    <property type="entry name" value="P450"/>
</dbReference>
<evidence type="ECO:0000256" key="5">
    <source>
        <dbReference type="ARBA" id="ARBA00022630"/>
    </source>
</evidence>
<proteinExistence type="inferred from homology"/>
<dbReference type="InterPro" id="IPR001128">
    <property type="entry name" value="Cyt_P450"/>
</dbReference>
<dbReference type="Pfam" id="PF00258">
    <property type="entry name" value="Flavodoxin_1"/>
    <property type="match status" value="1"/>
</dbReference>
<dbReference type="PROSITE" id="PS00201">
    <property type="entry name" value="FLAVODOXIN"/>
    <property type="match status" value="1"/>
</dbReference>
<keyword evidence="10 14" id="KW-0249">Electron transport</keyword>
<dbReference type="Pfam" id="PF00175">
    <property type="entry name" value="NAD_binding_1"/>
    <property type="match status" value="1"/>
</dbReference>
<feature type="binding site" description="axial binding residue" evidence="15">
    <location>
        <position position="416"/>
    </location>
    <ligand>
        <name>heme</name>
        <dbReference type="ChEBI" id="CHEBI:30413"/>
    </ligand>
    <ligandPart>
        <name>Fe</name>
        <dbReference type="ChEBI" id="CHEBI:18248"/>
    </ligandPart>
</feature>
<evidence type="ECO:0000313" key="19">
    <source>
        <dbReference type="Proteomes" id="UP001303373"/>
    </source>
</evidence>
<keyword evidence="9 14" id="KW-0521">NADP</keyword>
<gene>
    <name evidence="18" type="ORF">R9X50_00619300</name>
</gene>
<evidence type="ECO:0000256" key="6">
    <source>
        <dbReference type="ARBA" id="ARBA00022643"/>
    </source>
</evidence>
<evidence type="ECO:0000256" key="15">
    <source>
        <dbReference type="PIRSR" id="PIRSR000209-1"/>
    </source>
</evidence>
<dbReference type="InterPro" id="IPR001433">
    <property type="entry name" value="OxRdtase_FAD/NAD-bd"/>
</dbReference>
<dbReference type="PROSITE" id="PS50902">
    <property type="entry name" value="FLAVODOXIN_LIKE"/>
    <property type="match status" value="1"/>
</dbReference>
<dbReference type="PROSITE" id="PS00086">
    <property type="entry name" value="CYTOCHROME_P450"/>
    <property type="match status" value="1"/>
</dbReference>
<evidence type="ECO:0000256" key="3">
    <source>
        <dbReference type="ARBA" id="ARBA00022448"/>
    </source>
</evidence>
<dbReference type="InterPro" id="IPR023206">
    <property type="entry name" value="Bifunctional_P450_P450_red"/>
</dbReference>
<dbReference type="EMBL" id="CP138589">
    <property type="protein sequence ID" value="WPH03316.1"/>
    <property type="molecule type" value="Genomic_DNA"/>
</dbReference>
<comment type="cofactor">
    <cofactor evidence="14">
        <name>FAD</name>
        <dbReference type="ChEBI" id="CHEBI:57692"/>
    </cofactor>
    <cofactor evidence="14">
        <name>FMN</name>
        <dbReference type="ChEBI" id="CHEBI:58210"/>
    </cofactor>
</comment>
<dbReference type="GO" id="GO:0005506">
    <property type="term" value="F:iron ion binding"/>
    <property type="evidence" value="ECO:0007669"/>
    <property type="project" value="UniProtKB-UniRule"/>
</dbReference>
<evidence type="ECO:0000256" key="10">
    <source>
        <dbReference type="ARBA" id="ARBA00022982"/>
    </source>
</evidence>
<reference evidence="18 19" key="1">
    <citation type="submission" date="2023-11" db="EMBL/GenBank/DDBJ databases">
        <title>An acidophilic fungus is an integral part of prey digestion in a carnivorous sundew plant.</title>
        <authorList>
            <person name="Tsai I.J."/>
        </authorList>
    </citation>
    <scope>NUCLEOTIDE SEQUENCE [LARGE SCALE GENOMIC DNA]</scope>
    <source>
        <strain evidence="18">169a</strain>
    </source>
</reference>
<dbReference type="InterPro" id="IPR017938">
    <property type="entry name" value="Riboflavin_synthase-like_b-brl"/>
</dbReference>
<organism evidence="18 19">
    <name type="scientific">Acrodontium crateriforme</name>
    <dbReference type="NCBI Taxonomy" id="150365"/>
    <lineage>
        <taxon>Eukaryota</taxon>
        <taxon>Fungi</taxon>
        <taxon>Dikarya</taxon>
        <taxon>Ascomycota</taxon>
        <taxon>Pezizomycotina</taxon>
        <taxon>Dothideomycetes</taxon>
        <taxon>Dothideomycetidae</taxon>
        <taxon>Mycosphaerellales</taxon>
        <taxon>Teratosphaeriaceae</taxon>
        <taxon>Acrodontium</taxon>
    </lineage>
</organism>
<keyword evidence="3 14" id="KW-0813">Transport</keyword>
<dbReference type="GO" id="GO:0009055">
    <property type="term" value="F:electron transfer activity"/>
    <property type="evidence" value="ECO:0007669"/>
    <property type="project" value="InterPro"/>
</dbReference>
<dbReference type="AlphaFoldDB" id="A0AAQ3RBG4"/>
<comment type="cofactor">
    <cofactor evidence="1 14 15">
        <name>heme</name>
        <dbReference type="ChEBI" id="CHEBI:30413"/>
    </cofactor>
</comment>
<dbReference type="InterPro" id="IPR036396">
    <property type="entry name" value="Cyt_P450_sf"/>
</dbReference>
<dbReference type="InterPro" id="IPR017972">
    <property type="entry name" value="Cyt_P450_CS"/>
</dbReference>
<dbReference type="InterPro" id="IPR017927">
    <property type="entry name" value="FAD-bd_FR_type"/>
</dbReference>
<comment type="catalytic activity">
    <reaction evidence="14">
        <text>an organic molecule + reduced [NADPH--hemoprotein reductase] + O2 = an alcohol + oxidized [NADPH--hemoprotein reductase] + H2O + H(+)</text>
        <dbReference type="Rhea" id="RHEA:17149"/>
        <dbReference type="Rhea" id="RHEA-COMP:11964"/>
        <dbReference type="Rhea" id="RHEA-COMP:11965"/>
        <dbReference type="ChEBI" id="CHEBI:15377"/>
        <dbReference type="ChEBI" id="CHEBI:15378"/>
        <dbReference type="ChEBI" id="CHEBI:15379"/>
        <dbReference type="ChEBI" id="CHEBI:30879"/>
        <dbReference type="ChEBI" id="CHEBI:57618"/>
        <dbReference type="ChEBI" id="CHEBI:58210"/>
        <dbReference type="ChEBI" id="CHEBI:142491"/>
        <dbReference type="EC" id="1.14.14.1"/>
    </reaction>
</comment>
<dbReference type="GO" id="GO:0010181">
    <property type="term" value="F:FMN binding"/>
    <property type="evidence" value="ECO:0007669"/>
    <property type="project" value="UniProtKB-UniRule"/>
</dbReference>
<dbReference type="Pfam" id="PF00067">
    <property type="entry name" value="p450"/>
    <property type="match status" value="1"/>
</dbReference>
<keyword evidence="13 14" id="KW-0503">Monooxygenase</keyword>
<feature type="domain" description="FAD-binding FR-type" evidence="17">
    <location>
        <begin position="680"/>
        <end position="909"/>
    </location>
</feature>
<dbReference type="GO" id="GO:0050660">
    <property type="term" value="F:flavin adenine dinucleotide binding"/>
    <property type="evidence" value="ECO:0007669"/>
    <property type="project" value="TreeGrafter"/>
</dbReference>
<evidence type="ECO:0000256" key="12">
    <source>
        <dbReference type="ARBA" id="ARBA00023004"/>
    </source>
</evidence>
<evidence type="ECO:0000256" key="7">
    <source>
        <dbReference type="ARBA" id="ARBA00022723"/>
    </source>
</evidence>
<evidence type="ECO:0000313" key="18">
    <source>
        <dbReference type="EMBL" id="WPH03316.1"/>
    </source>
</evidence>
<keyword evidence="4 14" id="KW-0349">Heme</keyword>
<dbReference type="SUPFAM" id="SSF48264">
    <property type="entry name" value="Cytochrome P450"/>
    <property type="match status" value="1"/>
</dbReference>
<dbReference type="Pfam" id="PF00667">
    <property type="entry name" value="FAD_binding_1"/>
    <property type="match status" value="1"/>
</dbReference>
<dbReference type="Gene3D" id="1.10.630.10">
    <property type="entry name" value="Cytochrome P450"/>
    <property type="match status" value="1"/>
</dbReference>
<keyword evidence="12 14" id="KW-0408">Iron</keyword>
<keyword evidence="8 14" id="KW-0274">FAD</keyword>
<keyword evidence="7 14" id="KW-0479">Metal-binding</keyword>
<evidence type="ECO:0000259" key="16">
    <source>
        <dbReference type="PROSITE" id="PS50902"/>
    </source>
</evidence>
<dbReference type="CDD" id="cd06206">
    <property type="entry name" value="bifunctional_CYPOR"/>
    <property type="match status" value="1"/>
</dbReference>
<dbReference type="GO" id="GO:0020037">
    <property type="term" value="F:heme binding"/>
    <property type="evidence" value="ECO:0007669"/>
    <property type="project" value="UniProtKB-UniRule"/>
</dbReference>
<dbReference type="Gene3D" id="2.40.30.10">
    <property type="entry name" value="Translation factors"/>
    <property type="match status" value="1"/>
</dbReference>
<dbReference type="GO" id="GO:0003958">
    <property type="term" value="F:NADPH-hemoprotein reductase activity"/>
    <property type="evidence" value="ECO:0007669"/>
    <property type="project" value="UniProtKB-UniRule"/>
</dbReference>
<dbReference type="PRINTS" id="PR00463">
    <property type="entry name" value="EP450I"/>
</dbReference>
<dbReference type="Proteomes" id="UP001303373">
    <property type="component" value="Chromosome 10"/>
</dbReference>
<evidence type="ECO:0000256" key="14">
    <source>
        <dbReference type="PIRNR" id="PIRNR000209"/>
    </source>
</evidence>
<keyword evidence="19" id="KW-1185">Reference proteome</keyword>
<dbReference type="InterPro" id="IPR002401">
    <property type="entry name" value="Cyt_P450_E_grp-I"/>
</dbReference>
<dbReference type="InterPro" id="IPR039261">
    <property type="entry name" value="FNR_nucleotide-bd"/>
</dbReference>
<evidence type="ECO:0000256" key="8">
    <source>
        <dbReference type="ARBA" id="ARBA00022827"/>
    </source>
</evidence>
<evidence type="ECO:0000256" key="11">
    <source>
        <dbReference type="ARBA" id="ARBA00023002"/>
    </source>
</evidence>
<evidence type="ECO:0000259" key="17">
    <source>
        <dbReference type="PROSITE" id="PS51384"/>
    </source>
</evidence>
<dbReference type="InterPro" id="IPR023173">
    <property type="entry name" value="NADPH_Cyt_P450_Rdtase_alpha"/>
</dbReference>
<dbReference type="SUPFAM" id="SSF63380">
    <property type="entry name" value="Riboflavin synthase domain-like"/>
    <property type="match status" value="1"/>
</dbReference>
<evidence type="ECO:0000256" key="1">
    <source>
        <dbReference type="ARBA" id="ARBA00001971"/>
    </source>
</evidence>
<evidence type="ECO:0000256" key="2">
    <source>
        <dbReference type="ARBA" id="ARBA00010018"/>
    </source>
</evidence>
<dbReference type="SUPFAM" id="SSF52218">
    <property type="entry name" value="Flavoproteins"/>
    <property type="match status" value="1"/>
</dbReference>
<dbReference type="PROSITE" id="PS51384">
    <property type="entry name" value="FAD_FR"/>
    <property type="match status" value="1"/>
</dbReference>
<sequence length="1069" mass="119231">MGSARDNIPVPRGLPILGNILDIQDEVPIYGLERLFDIHGPIVNFNILGRQRLMVGNVALLSEICDEKRFWKTPSDALDSLRDNPDDAAGLFTASSENEMDWQLAHRILTPAFGPLSIQQMFDEMYDISTQMVLKFARLGPSYRIPVTSDFTRLTLDTIALCAMDHRFNSFYQDDLDPFVDAMNNTLSASSDRLKFGSMVRKMLPWDKSNEMIKKDNDYMRKVAMELVQIRRENPTEKRDLLNAMINGVDPKTGQKMSDKLISANMTTFLIAGHETTSGLLSFAFLFLLKNPSAYFKAQAEVDRVIGRGKMEPTHLKDLKYIDAILRETLRLCPTAPAFVRSIRKDNPNDVEELAGGKYAVHRDDKVLCVITKAQRDPAVYGEDANEFRPERMLDENFNKLPQHAWKPFGTGVRACIGRAFAWQEAQMAVAMLLQSFNFRLDDPAYEMKVKQTLTIKPEGFYMRATLREGISATSLQRSLLFSEGKDAAHKEATPAKSDSNNNLRPMSILYGSNTGTTQSLAQSLSVEARRYGYNATVLDMDAAVGTLPKSQPVVIITASYEGQPPDNAGQFVAWLESLENTSSLEGVEFAVFGCGHSDWVSTFQRIPTLVDDLMEKNGAKRLSQRGFANAAEANIFSDFETWTDHTFWPSVDHGDDDCKAASTFDLEMSTQNRSSYLRQDVKPGAVKESRCLTAPGEPEKRHLEVKLPENMVYGTGDYLAILPLNPKESVDKVVKHFGIANDATITIKAGAATFLPVGVAMSAVDILKGYVELGLPATKRDLQKCIESSEDEKEKAELKKLLDDNALSVVVQQRISLLDLLLKYKSIKLSFGSFLSILPPLRPRHYSISSSPLVDPNHASVTYGVINERARSGVGRYIGVAGNYLADLKAGDEVQVSVRATNKFFHLPVSSETPIMMFGAGTGIAPFRGFIQERAAQMAGGRKLAPALMLMGCRSSTKDRLYGEEIDAWAKMGAVDVRYAFSKESEKSDGCRYVQDRLLKDKEDVLRMWRDGAKVFTCGSPDVSEGLSKVAQEILIESMAERGEKMTSEEANNWFREKRNERFVVDVF</sequence>
<dbReference type="Gene3D" id="3.40.50.80">
    <property type="entry name" value="Nucleotide-binding domain of ferredoxin-NADP reductase (FNR) module"/>
    <property type="match status" value="1"/>
</dbReference>
<dbReference type="GO" id="GO:0005829">
    <property type="term" value="C:cytosol"/>
    <property type="evidence" value="ECO:0007669"/>
    <property type="project" value="TreeGrafter"/>
</dbReference>
<comment type="catalytic activity">
    <reaction evidence="14">
        <text>2 oxidized [cytochrome P450] + NADPH = 2 reduced [cytochrome P450] + NADP(+) + H(+)</text>
        <dbReference type="Rhea" id="RHEA:24040"/>
        <dbReference type="Rhea" id="RHEA-COMP:14627"/>
        <dbReference type="Rhea" id="RHEA-COMP:14628"/>
        <dbReference type="ChEBI" id="CHEBI:15378"/>
        <dbReference type="ChEBI" id="CHEBI:55376"/>
        <dbReference type="ChEBI" id="CHEBI:57783"/>
        <dbReference type="ChEBI" id="CHEBI:58349"/>
        <dbReference type="ChEBI" id="CHEBI:60344"/>
        <dbReference type="EC" id="1.6.2.4"/>
    </reaction>
</comment>
<dbReference type="GO" id="GO:0070330">
    <property type="term" value="F:aromatase activity"/>
    <property type="evidence" value="ECO:0007669"/>
    <property type="project" value="UniProtKB-UniRule"/>
</dbReference>
<dbReference type="CDD" id="cd11068">
    <property type="entry name" value="CYP120A1"/>
    <property type="match status" value="1"/>
</dbReference>
<evidence type="ECO:0000256" key="13">
    <source>
        <dbReference type="ARBA" id="ARBA00023033"/>
    </source>
</evidence>